<proteinExistence type="predicted"/>
<feature type="region of interest" description="Disordered" evidence="8">
    <location>
        <begin position="86"/>
        <end position="155"/>
    </location>
</feature>
<organism evidence="10 11">
    <name type="scientific">Acanthaster planci</name>
    <name type="common">Crown-of-thorns starfish</name>
    <dbReference type="NCBI Taxonomy" id="133434"/>
    <lineage>
        <taxon>Eukaryota</taxon>
        <taxon>Metazoa</taxon>
        <taxon>Echinodermata</taxon>
        <taxon>Eleutherozoa</taxon>
        <taxon>Asterozoa</taxon>
        <taxon>Asteroidea</taxon>
        <taxon>Valvatacea</taxon>
        <taxon>Valvatida</taxon>
        <taxon>Acanthasteridae</taxon>
        <taxon>Acanthaster</taxon>
    </lineage>
</organism>
<dbReference type="GO" id="GO:0061630">
    <property type="term" value="F:ubiquitin protein ligase activity"/>
    <property type="evidence" value="ECO:0007669"/>
    <property type="project" value="UniProtKB-EC"/>
</dbReference>
<evidence type="ECO:0000313" key="10">
    <source>
        <dbReference type="Proteomes" id="UP000694845"/>
    </source>
</evidence>
<dbReference type="InterPro" id="IPR039525">
    <property type="entry name" value="RNF126-like_zinc-ribbon"/>
</dbReference>
<dbReference type="Proteomes" id="UP000694845">
    <property type="component" value="Unplaced"/>
</dbReference>
<feature type="compositionally biased region" description="Polar residues" evidence="8">
    <location>
        <begin position="118"/>
        <end position="140"/>
    </location>
</feature>
<evidence type="ECO:0000259" key="9">
    <source>
        <dbReference type="Pfam" id="PF14369"/>
    </source>
</evidence>
<keyword evidence="4" id="KW-0479">Metal-binding</keyword>
<evidence type="ECO:0000256" key="4">
    <source>
        <dbReference type="ARBA" id="ARBA00022723"/>
    </source>
</evidence>
<evidence type="ECO:0000256" key="6">
    <source>
        <dbReference type="ARBA" id="ARBA00022786"/>
    </source>
</evidence>
<evidence type="ECO:0000256" key="5">
    <source>
        <dbReference type="ARBA" id="ARBA00022771"/>
    </source>
</evidence>
<dbReference type="GeneID" id="110987110"/>
<dbReference type="KEGG" id="aplc:110987110"/>
<comment type="catalytic activity">
    <reaction evidence="1">
        <text>S-ubiquitinyl-[E2 ubiquitin-conjugating enzyme]-L-cysteine + [acceptor protein]-L-lysine = [E2 ubiquitin-conjugating enzyme]-L-cysteine + N(6)-ubiquitinyl-[acceptor protein]-L-lysine.</text>
        <dbReference type="EC" id="2.3.2.27"/>
    </reaction>
</comment>
<keyword evidence="6" id="KW-0833">Ubl conjugation pathway</keyword>
<dbReference type="OMA" id="PDFTCPN"/>
<evidence type="ECO:0000256" key="1">
    <source>
        <dbReference type="ARBA" id="ARBA00000900"/>
    </source>
</evidence>
<dbReference type="RefSeq" id="XP_022105248.1">
    <property type="nucleotide sequence ID" value="XM_022249556.1"/>
</dbReference>
<keyword evidence="3" id="KW-0808">Transferase</keyword>
<dbReference type="AlphaFoldDB" id="A0A8B7ZHW6"/>
<evidence type="ECO:0000256" key="2">
    <source>
        <dbReference type="ARBA" id="ARBA00012483"/>
    </source>
</evidence>
<name>A0A8B7ZHW6_ACAPL</name>
<evidence type="ECO:0000256" key="8">
    <source>
        <dbReference type="SAM" id="MobiDB-lite"/>
    </source>
</evidence>
<keyword evidence="7" id="KW-0862">Zinc</keyword>
<dbReference type="OrthoDB" id="8062037at2759"/>
<feature type="domain" description="E3 ubiquitin-protein ligase RNF126-like zinc-ribbon" evidence="9">
    <location>
        <begin position="15"/>
        <end position="43"/>
    </location>
</feature>
<gene>
    <name evidence="11" type="primary">LOC110987110</name>
</gene>
<reference evidence="11" key="1">
    <citation type="submission" date="2025-08" db="UniProtKB">
        <authorList>
            <consortium name="RefSeq"/>
        </authorList>
    </citation>
    <scope>IDENTIFICATION</scope>
</reference>
<evidence type="ECO:0000256" key="7">
    <source>
        <dbReference type="ARBA" id="ARBA00022833"/>
    </source>
</evidence>
<evidence type="ECO:0000256" key="3">
    <source>
        <dbReference type="ARBA" id="ARBA00022679"/>
    </source>
</evidence>
<keyword evidence="5" id="KW-0863">Zinc-finger</keyword>
<accession>A0A8B7ZHW6</accession>
<protein>
    <recommendedName>
        <fullName evidence="2">RING-type E3 ubiquitin transferase</fullName>
        <ecNumber evidence="2">2.3.2.27</ecNumber>
    </recommendedName>
</protein>
<dbReference type="EC" id="2.3.2.27" evidence="2"/>
<sequence length="269" mass="28601">MAEAVVDSRPTSAKYFCHKCSTEIAPELPDFTCPNCHGGFIEEVGEGADQERTSDSSDDLGAEGNDIFDSGLAFTSLWHHLGVPDLSRSQSGSNQASSSNRSGNSSNSSSIGGSNSNPATSGNNPRGNSTTISLGGSNSPIRLHHLGPTRGPSRFTLQRMGLRDNRADPAADMITILQHLLGLGNPLSQAPGGFIFPVHMLNLHGNPRDYAWGEGGLDAIITQLLNNVEGQGPSPATQEDIAKLETTKISNEHTGEVFIILEIFYLNPY</sequence>
<dbReference type="Pfam" id="PF14369">
    <property type="entry name" value="Zn_ribbon_19"/>
    <property type="match status" value="1"/>
</dbReference>
<feature type="compositionally biased region" description="Low complexity" evidence="8">
    <location>
        <begin position="87"/>
        <end position="117"/>
    </location>
</feature>
<dbReference type="GO" id="GO:0008270">
    <property type="term" value="F:zinc ion binding"/>
    <property type="evidence" value="ECO:0007669"/>
    <property type="project" value="UniProtKB-KW"/>
</dbReference>
<evidence type="ECO:0000313" key="11">
    <source>
        <dbReference type="RefSeq" id="XP_022105248.1"/>
    </source>
</evidence>
<keyword evidence="10" id="KW-1185">Reference proteome</keyword>